<keyword evidence="7" id="KW-0805">Transcription regulation</keyword>
<comment type="caution">
    <text evidence="15">The sequence shown here is derived from an EMBL/GenBank/DDBJ whole genome shotgun (WGS) entry which is preliminary data.</text>
</comment>
<evidence type="ECO:0000256" key="12">
    <source>
        <dbReference type="ARBA" id="ARBA00045821"/>
    </source>
</evidence>
<evidence type="ECO:0000259" key="14">
    <source>
        <dbReference type="PROSITE" id="PS50118"/>
    </source>
</evidence>
<dbReference type="SMART" id="SM00398">
    <property type="entry name" value="HMG"/>
    <property type="match status" value="1"/>
</dbReference>
<evidence type="ECO:0000256" key="9">
    <source>
        <dbReference type="ARBA" id="ARBA00023159"/>
    </source>
</evidence>
<feature type="DNA-binding region" description="HMG box" evidence="13">
    <location>
        <begin position="1"/>
        <end position="64"/>
    </location>
</feature>
<evidence type="ECO:0000256" key="6">
    <source>
        <dbReference type="ARBA" id="ARBA00022928"/>
    </source>
</evidence>
<feature type="domain" description="HMG box" evidence="14">
    <location>
        <begin position="1"/>
        <end position="64"/>
    </location>
</feature>
<dbReference type="InterPro" id="IPR009071">
    <property type="entry name" value="HMG_box_dom"/>
</dbReference>
<evidence type="ECO:0000256" key="7">
    <source>
        <dbReference type="ARBA" id="ARBA00023015"/>
    </source>
</evidence>
<keyword evidence="10" id="KW-0804">Transcription</keyword>
<keyword evidence="9" id="KW-0010">Activator</keyword>
<accession>A0ABN9D0B7</accession>
<dbReference type="Pfam" id="PF00505">
    <property type="entry name" value="HMG_box"/>
    <property type="match status" value="1"/>
</dbReference>
<keyword evidence="6" id="KW-0726">Sexual differentiation</keyword>
<dbReference type="PANTHER" id="PTHR10270">
    <property type="entry name" value="SOX TRANSCRIPTION FACTOR"/>
    <property type="match status" value="1"/>
</dbReference>
<evidence type="ECO:0000256" key="1">
    <source>
        <dbReference type="ARBA" id="ARBA00004324"/>
    </source>
</evidence>
<evidence type="ECO:0000256" key="4">
    <source>
        <dbReference type="ARBA" id="ARBA00022782"/>
    </source>
</evidence>
<evidence type="ECO:0000256" key="3">
    <source>
        <dbReference type="ARBA" id="ARBA00019052"/>
    </source>
</evidence>
<reference evidence="15" key="1">
    <citation type="submission" date="2023-05" db="EMBL/GenBank/DDBJ databases">
        <authorList>
            <person name="Stuckert A."/>
        </authorList>
    </citation>
    <scope>NUCLEOTIDE SEQUENCE</scope>
</reference>
<comment type="similarity">
    <text evidence="2">Belongs to the SRY family.</text>
</comment>
<evidence type="ECO:0000256" key="11">
    <source>
        <dbReference type="ARBA" id="ARBA00032498"/>
    </source>
</evidence>
<comment type="subcellular location">
    <subcellularLocation>
        <location evidence="1">Nucleus speckle</location>
    </subcellularLocation>
</comment>
<evidence type="ECO:0000256" key="10">
    <source>
        <dbReference type="ARBA" id="ARBA00023163"/>
    </source>
</evidence>
<dbReference type="PRINTS" id="PR00886">
    <property type="entry name" value="HIGHMOBLTY12"/>
</dbReference>
<evidence type="ECO:0000313" key="15">
    <source>
        <dbReference type="EMBL" id="CAI9564632.1"/>
    </source>
</evidence>
<proteinExistence type="inferred from homology"/>
<comment type="function">
    <text evidence="12">Transcriptional regulator that controls a genetic switch in male development. It is necessary and sufficient for initiating male sex determination by directing the development of supporting cell precursors (pre-Sertoli cells) as Sertoli rather than granulosa cells. Involved in different aspects of gene regulation including promoter activation or repression. Binds to the DNA consensus sequence 5'-[AT]AACAA[AT]-3'. SRY HMG box recognizes DNA by partial intercalation in the minor groove and promotes DNA bending. Also involved in pre-mRNA splicing. In male adult brain involved in the maintenance of motor functions of dopaminergic neurons.</text>
</comment>
<dbReference type="Proteomes" id="UP001162483">
    <property type="component" value="Unassembled WGS sequence"/>
</dbReference>
<dbReference type="InterPro" id="IPR050140">
    <property type="entry name" value="SRY-related_HMG-box_TF-like"/>
</dbReference>
<name>A0ABN9D0B7_9NEOB</name>
<keyword evidence="4" id="KW-0221">Differentiation</keyword>
<keyword evidence="13" id="KW-0539">Nucleus</keyword>
<sequence>MNAYMIWSRIHRPVLNQAYPGTPFSTISARLGEEWKNLSLEQQKPYYEEAERLKRKHAEEYPSK</sequence>
<evidence type="ECO:0000313" key="16">
    <source>
        <dbReference type="Proteomes" id="UP001162483"/>
    </source>
</evidence>
<organism evidence="15 16">
    <name type="scientific">Staurois parvus</name>
    <dbReference type="NCBI Taxonomy" id="386267"/>
    <lineage>
        <taxon>Eukaryota</taxon>
        <taxon>Metazoa</taxon>
        <taxon>Chordata</taxon>
        <taxon>Craniata</taxon>
        <taxon>Vertebrata</taxon>
        <taxon>Euteleostomi</taxon>
        <taxon>Amphibia</taxon>
        <taxon>Batrachia</taxon>
        <taxon>Anura</taxon>
        <taxon>Neobatrachia</taxon>
        <taxon>Ranoidea</taxon>
        <taxon>Ranidae</taxon>
        <taxon>Staurois</taxon>
    </lineage>
</organism>
<protein>
    <recommendedName>
        <fullName evidence="3">Sex-determining region Y protein</fullName>
    </recommendedName>
    <alternativeName>
        <fullName evidence="11">Testis-determining factor</fullName>
    </alternativeName>
</protein>
<keyword evidence="16" id="KW-1185">Reference proteome</keyword>
<dbReference type="Gene3D" id="1.10.30.10">
    <property type="entry name" value="High mobility group box domain"/>
    <property type="match status" value="1"/>
</dbReference>
<dbReference type="SUPFAM" id="SSF47095">
    <property type="entry name" value="HMG-box"/>
    <property type="match status" value="1"/>
</dbReference>
<keyword evidence="5" id="KW-0112">Calmodulin-binding</keyword>
<dbReference type="PROSITE" id="PS50118">
    <property type="entry name" value="HMG_BOX_2"/>
    <property type="match status" value="1"/>
</dbReference>
<dbReference type="EMBL" id="CATNWA010013142">
    <property type="protein sequence ID" value="CAI9564632.1"/>
    <property type="molecule type" value="Genomic_DNA"/>
</dbReference>
<evidence type="ECO:0000256" key="8">
    <source>
        <dbReference type="ARBA" id="ARBA00023125"/>
    </source>
</evidence>
<dbReference type="PANTHER" id="PTHR10270:SF161">
    <property type="entry name" value="SEX-DETERMINING REGION Y PROTEIN"/>
    <property type="match status" value="1"/>
</dbReference>
<evidence type="ECO:0000256" key="13">
    <source>
        <dbReference type="PROSITE-ProRule" id="PRU00267"/>
    </source>
</evidence>
<keyword evidence="8 13" id="KW-0238">DNA-binding</keyword>
<dbReference type="InterPro" id="IPR036910">
    <property type="entry name" value="HMG_box_dom_sf"/>
</dbReference>
<evidence type="ECO:0000256" key="2">
    <source>
        <dbReference type="ARBA" id="ARBA00005998"/>
    </source>
</evidence>
<evidence type="ECO:0000256" key="5">
    <source>
        <dbReference type="ARBA" id="ARBA00022860"/>
    </source>
</evidence>
<gene>
    <name evidence="15" type="ORF">SPARVUS_LOCUS5950558</name>
</gene>